<evidence type="ECO:0000313" key="2">
    <source>
        <dbReference type="Proteomes" id="UP001312893"/>
    </source>
</evidence>
<dbReference type="Gene3D" id="2.60.120.10">
    <property type="entry name" value="Jelly Rolls"/>
    <property type="match status" value="1"/>
</dbReference>
<sequence length="195" mass="21368">MLTSFTFSSLPMTSWKNGGGTTREILCVPSPDPDAPFLWRASIATLQSDGPFSQFTGIDRVIMLLEGEPLWLRGDGINHQLRHQQPWAFPGEWALRSEGITAPGLDFNIMTQRSRASARVSIVSDQQLPGSEGIAWVLQGRWQLAGASYDARSGIGWQGESPGIMRPDSADALLLLAQITRHPSEIGRVNDVKRG</sequence>
<dbReference type="InterPro" id="IPR010282">
    <property type="entry name" value="Uncharacterised_HutD/Ves"/>
</dbReference>
<keyword evidence="2" id="KW-1185">Reference proteome</keyword>
<gene>
    <name evidence="1" type="ORF">QFI96_015180</name>
</gene>
<dbReference type="CDD" id="cd20293">
    <property type="entry name" value="cupin_HutD_N"/>
    <property type="match status" value="1"/>
</dbReference>
<dbReference type="PANTHER" id="PTHR37943:SF1">
    <property type="entry name" value="PROTEIN VES"/>
    <property type="match status" value="1"/>
</dbReference>
<organism evidence="1 2">
    <name type="scientific">Raoultella lignicola</name>
    <dbReference type="NCBI Taxonomy" id="3040939"/>
    <lineage>
        <taxon>Bacteria</taxon>
        <taxon>Pseudomonadati</taxon>
        <taxon>Pseudomonadota</taxon>
        <taxon>Gammaproteobacteria</taxon>
        <taxon>Enterobacterales</taxon>
        <taxon>Enterobacteriaceae</taxon>
        <taxon>Klebsiella/Raoultella group</taxon>
        <taxon>Raoultella</taxon>
    </lineage>
</organism>
<dbReference type="Proteomes" id="UP001312893">
    <property type="component" value="Unassembled WGS sequence"/>
</dbReference>
<dbReference type="InterPro" id="IPR011051">
    <property type="entry name" value="RmlC_Cupin_sf"/>
</dbReference>
<reference evidence="1 2" key="1">
    <citation type="submission" date="2024-04" db="EMBL/GenBank/DDBJ databases">
        <title>Two novel Raoultella species associated with bleeding cankers of broadleaf hosts, Raoultella scottia sp. nov. and Raoultella lignicola sp. nov.</title>
        <authorList>
            <person name="Brady C.L."/>
        </authorList>
    </citation>
    <scope>NUCLEOTIDE SEQUENCE [LARGE SCALE GENOMIC DNA]</scope>
    <source>
        <strain evidence="1 2">TW_WC1a.1</strain>
    </source>
</reference>
<protein>
    <submittedName>
        <fullName evidence="1">HutD family protein</fullName>
    </submittedName>
</protein>
<dbReference type="RefSeq" id="WP_331851263.1">
    <property type="nucleotide sequence ID" value="NZ_JARXNK020000104.1"/>
</dbReference>
<dbReference type="EMBL" id="JARXNK020000104">
    <property type="protein sequence ID" value="MEL0553039.1"/>
    <property type="molecule type" value="Genomic_DNA"/>
</dbReference>
<proteinExistence type="predicted"/>
<evidence type="ECO:0000313" key="1">
    <source>
        <dbReference type="EMBL" id="MEL0553039.1"/>
    </source>
</evidence>
<dbReference type="Pfam" id="PF05962">
    <property type="entry name" value="HutD"/>
    <property type="match status" value="1"/>
</dbReference>
<dbReference type="SUPFAM" id="SSF51182">
    <property type="entry name" value="RmlC-like cupins"/>
    <property type="match status" value="1"/>
</dbReference>
<dbReference type="PANTHER" id="PTHR37943">
    <property type="entry name" value="PROTEIN VES"/>
    <property type="match status" value="1"/>
</dbReference>
<accession>A0ABU9F9J2</accession>
<name>A0ABU9F9J2_9ENTR</name>
<comment type="caution">
    <text evidence="1">The sequence shown here is derived from an EMBL/GenBank/DDBJ whole genome shotgun (WGS) entry which is preliminary data.</text>
</comment>
<dbReference type="InterPro" id="IPR014710">
    <property type="entry name" value="RmlC-like_jellyroll"/>
</dbReference>